<organism evidence="3 4">
    <name type="scientific">Jiella avicenniae</name>
    <dbReference type="NCBI Taxonomy" id="2907202"/>
    <lineage>
        <taxon>Bacteria</taxon>
        <taxon>Pseudomonadati</taxon>
        <taxon>Pseudomonadota</taxon>
        <taxon>Alphaproteobacteria</taxon>
        <taxon>Hyphomicrobiales</taxon>
        <taxon>Aurantimonadaceae</taxon>
        <taxon>Jiella</taxon>
    </lineage>
</organism>
<dbReference type="NCBIfam" id="TIGR03317">
    <property type="entry name" value="ygfZ_signature"/>
    <property type="match status" value="1"/>
</dbReference>
<dbReference type="EMBL" id="JAJUWU010000013">
    <property type="protein sequence ID" value="MCE7028968.1"/>
    <property type="molecule type" value="Genomic_DNA"/>
</dbReference>
<dbReference type="InterPro" id="IPR027266">
    <property type="entry name" value="TrmE/GcvT-like"/>
</dbReference>
<accession>A0A9X1P491</accession>
<name>A0A9X1P491_9HYPH</name>
<keyword evidence="4" id="KW-1185">Reference proteome</keyword>
<evidence type="ECO:0000313" key="4">
    <source>
        <dbReference type="Proteomes" id="UP001139035"/>
    </source>
</evidence>
<evidence type="ECO:0000259" key="2">
    <source>
        <dbReference type="Pfam" id="PF25455"/>
    </source>
</evidence>
<dbReference type="RefSeq" id="WP_233719970.1">
    <property type="nucleotide sequence ID" value="NZ_JAJUWU010000013.1"/>
</dbReference>
<reference evidence="3" key="1">
    <citation type="submission" date="2022-01" db="EMBL/GenBank/DDBJ databases">
        <title>Jiella avicenniae sp. nov., a novel endophytic bacterium isolated from bark of Avicennia marina.</title>
        <authorList>
            <person name="Tuo L."/>
        </authorList>
    </citation>
    <scope>NUCLEOTIDE SEQUENCE</scope>
    <source>
        <strain evidence="3">CBK1P-4</strain>
    </source>
</reference>
<dbReference type="InterPro" id="IPR057460">
    <property type="entry name" value="CAF17_C"/>
</dbReference>
<dbReference type="SUPFAM" id="SSF103025">
    <property type="entry name" value="Folate-binding domain"/>
    <property type="match status" value="1"/>
</dbReference>
<feature type="domain" description="CAF17 C-terminal" evidence="2">
    <location>
        <begin position="197"/>
        <end position="267"/>
    </location>
</feature>
<evidence type="ECO:0000256" key="1">
    <source>
        <dbReference type="ARBA" id="ARBA00022946"/>
    </source>
</evidence>
<dbReference type="Gene3D" id="3.30.1360.120">
    <property type="entry name" value="Probable tRNA modification gtpase trme, domain 1"/>
    <property type="match status" value="2"/>
</dbReference>
<dbReference type="Proteomes" id="UP001139035">
    <property type="component" value="Unassembled WGS sequence"/>
</dbReference>
<keyword evidence="1" id="KW-0809">Transit peptide</keyword>
<dbReference type="PANTHER" id="PTHR22602">
    <property type="entry name" value="TRANSFERASE CAF17, MITOCHONDRIAL-RELATED"/>
    <property type="match status" value="1"/>
</dbReference>
<protein>
    <submittedName>
        <fullName evidence="3">Folate-binding protein</fullName>
    </submittedName>
</protein>
<dbReference type="Pfam" id="PF25455">
    <property type="entry name" value="Beta-barrel_CAF17_C"/>
    <property type="match status" value="1"/>
</dbReference>
<proteinExistence type="predicted"/>
<gene>
    <name evidence="3" type="ORF">LZD57_13295</name>
</gene>
<dbReference type="InterPro" id="IPR017703">
    <property type="entry name" value="YgfZ/GCV_T_CS"/>
</dbReference>
<dbReference type="AlphaFoldDB" id="A0A9X1P491"/>
<evidence type="ECO:0000313" key="3">
    <source>
        <dbReference type="EMBL" id="MCE7028968.1"/>
    </source>
</evidence>
<comment type="caution">
    <text evidence="3">The sequence shown here is derived from an EMBL/GenBank/DDBJ whole genome shotgun (WGS) entry which is preliminary data.</text>
</comment>
<dbReference type="GO" id="GO:0016226">
    <property type="term" value="P:iron-sulfur cluster assembly"/>
    <property type="evidence" value="ECO:0007669"/>
    <property type="project" value="TreeGrafter"/>
</dbReference>
<sequence>MPFTPLPDRAVLMLTGPDAEDFLQGLVTADVGAATAGAASPAALLTPQGKVMFEFLISRIDGGLRLDGPAEIRADLKKRLTLYRLRRKVDIAESDETVFALWDEDADGKGLGDRRFPDTGVFRIYGLAPEGVAEAPAEEYRALRMRNGVAELGSDYGPSEMFPHDVLMDFSGGLSFKKGCFIGQEVVSRMQHRGTARRRLMLVVGEAPLTADAEILAGERSVGEILSIEDAAGLALVRIDKLASAAARGEALTVDGMPVALEIPAFAGYAIPEARGGGDDGTAGDAA</sequence>
<dbReference type="InterPro" id="IPR045179">
    <property type="entry name" value="YgfZ/GcvT"/>
</dbReference>
<dbReference type="PANTHER" id="PTHR22602:SF0">
    <property type="entry name" value="TRANSFERASE CAF17, MITOCHONDRIAL-RELATED"/>
    <property type="match status" value="1"/>
</dbReference>